<dbReference type="CDD" id="cd08232">
    <property type="entry name" value="idonate-5-DH"/>
    <property type="match status" value="1"/>
</dbReference>
<name>A0A917D634_9HYPH</name>
<feature type="domain" description="Enoyl reductase (ER)" evidence="6">
    <location>
        <begin position="8"/>
        <end position="343"/>
    </location>
</feature>
<dbReference type="Gene3D" id="3.90.180.10">
    <property type="entry name" value="Medium-chain alcohol dehydrogenases, catalytic domain"/>
    <property type="match status" value="1"/>
</dbReference>
<evidence type="ECO:0000256" key="2">
    <source>
        <dbReference type="ARBA" id="ARBA00008072"/>
    </source>
</evidence>
<accession>A0A917D634</accession>
<dbReference type="SUPFAM" id="SSF51735">
    <property type="entry name" value="NAD(P)-binding Rossmann-fold domains"/>
    <property type="match status" value="1"/>
</dbReference>
<dbReference type="AlphaFoldDB" id="A0A917D634"/>
<dbReference type="Gene3D" id="3.40.50.720">
    <property type="entry name" value="NAD(P)-binding Rossmann-like Domain"/>
    <property type="match status" value="1"/>
</dbReference>
<dbReference type="SMART" id="SM00829">
    <property type="entry name" value="PKS_ER"/>
    <property type="match status" value="1"/>
</dbReference>
<gene>
    <name evidence="7" type="ORF">GCM10011335_05090</name>
</gene>
<keyword evidence="8" id="KW-1185">Reference proteome</keyword>
<dbReference type="InterPro" id="IPR013154">
    <property type="entry name" value="ADH-like_N"/>
</dbReference>
<dbReference type="SUPFAM" id="SSF50129">
    <property type="entry name" value="GroES-like"/>
    <property type="match status" value="1"/>
</dbReference>
<proteinExistence type="inferred from homology"/>
<comment type="caution">
    <text evidence="7">The sequence shown here is derived from an EMBL/GenBank/DDBJ whole genome shotgun (WGS) entry which is preliminary data.</text>
</comment>
<comment type="cofactor">
    <cofactor evidence="1">
        <name>Zn(2+)</name>
        <dbReference type="ChEBI" id="CHEBI:29105"/>
    </cofactor>
</comment>
<dbReference type="Pfam" id="PF08240">
    <property type="entry name" value="ADH_N"/>
    <property type="match status" value="1"/>
</dbReference>
<dbReference type="RefSeq" id="WP_188848970.1">
    <property type="nucleotide sequence ID" value="NZ_BMJJ01000001.1"/>
</dbReference>
<dbReference type="Pfam" id="PF00107">
    <property type="entry name" value="ADH_zinc_N"/>
    <property type="match status" value="1"/>
</dbReference>
<evidence type="ECO:0000313" key="7">
    <source>
        <dbReference type="EMBL" id="GGD05185.1"/>
    </source>
</evidence>
<dbReference type="InterPro" id="IPR036291">
    <property type="entry name" value="NAD(P)-bd_dom_sf"/>
</dbReference>
<dbReference type="EMBL" id="BMJJ01000001">
    <property type="protein sequence ID" value="GGD05185.1"/>
    <property type="molecule type" value="Genomic_DNA"/>
</dbReference>
<organism evidence="7 8">
    <name type="scientific">Aureimonas glaciei</name>
    <dbReference type="NCBI Taxonomy" id="1776957"/>
    <lineage>
        <taxon>Bacteria</taxon>
        <taxon>Pseudomonadati</taxon>
        <taxon>Pseudomonadota</taxon>
        <taxon>Alphaproteobacteria</taxon>
        <taxon>Hyphomicrobiales</taxon>
        <taxon>Aurantimonadaceae</taxon>
        <taxon>Aureimonas</taxon>
    </lineage>
</organism>
<dbReference type="InterPro" id="IPR020843">
    <property type="entry name" value="ER"/>
</dbReference>
<reference evidence="7" key="1">
    <citation type="journal article" date="2014" name="Int. J. Syst. Evol. Microbiol.">
        <title>Complete genome sequence of Corynebacterium casei LMG S-19264T (=DSM 44701T), isolated from a smear-ripened cheese.</title>
        <authorList>
            <consortium name="US DOE Joint Genome Institute (JGI-PGF)"/>
            <person name="Walter F."/>
            <person name="Albersmeier A."/>
            <person name="Kalinowski J."/>
            <person name="Ruckert C."/>
        </authorList>
    </citation>
    <scope>NUCLEOTIDE SEQUENCE</scope>
    <source>
        <strain evidence="7">CGMCC 1.15493</strain>
    </source>
</reference>
<keyword evidence="3" id="KW-0479">Metal-binding</keyword>
<reference evidence="7" key="2">
    <citation type="submission" date="2020-09" db="EMBL/GenBank/DDBJ databases">
        <authorList>
            <person name="Sun Q."/>
            <person name="Zhou Y."/>
        </authorList>
    </citation>
    <scope>NUCLEOTIDE SEQUENCE</scope>
    <source>
        <strain evidence="7">CGMCC 1.15493</strain>
    </source>
</reference>
<keyword evidence="5" id="KW-0560">Oxidoreductase</keyword>
<evidence type="ECO:0000259" key="6">
    <source>
        <dbReference type="SMART" id="SM00829"/>
    </source>
</evidence>
<dbReference type="PANTHER" id="PTHR43161:SF9">
    <property type="entry name" value="SORBITOL DEHYDROGENASE"/>
    <property type="match status" value="1"/>
</dbReference>
<evidence type="ECO:0000256" key="3">
    <source>
        <dbReference type="ARBA" id="ARBA00022723"/>
    </source>
</evidence>
<dbReference type="InterPro" id="IPR011032">
    <property type="entry name" value="GroES-like_sf"/>
</dbReference>
<sequence>MQAVMIYGAKDLRLEQRPAGEPGPGEVLVRFGAGGICGSDMSYWTKGRVGDFAVREPMVLGHEISGTVERVTPGVTHVAPGDRVAIDPSRPCLSCDYCRSGRSHLCRHMRFFGSASVFPHVQGAFSETFVCRADQCHKVPDTVSLRKIALAEPLAVSLHAVRRAGEMLGKHVLITGAGPIGMLCAIAARRAGAATITITDLVDEPLALARAAGVDLAINVASEPDRLAAFEANKGHFDIGIEATGSVQALAGLIRVIRPGGRLVQLGMLPPGEVPIPVNLLMAREIDFVGAFRFAGEFTLAVDLLVNDRIDVGAVMSADMPVSKLEEAFALAIDRKRAIKVHLHF</sequence>
<evidence type="ECO:0000313" key="8">
    <source>
        <dbReference type="Proteomes" id="UP000613160"/>
    </source>
</evidence>
<keyword evidence="4" id="KW-0862">Zinc</keyword>
<dbReference type="GO" id="GO:0016491">
    <property type="term" value="F:oxidoreductase activity"/>
    <property type="evidence" value="ECO:0007669"/>
    <property type="project" value="UniProtKB-KW"/>
</dbReference>
<evidence type="ECO:0000256" key="4">
    <source>
        <dbReference type="ARBA" id="ARBA00022833"/>
    </source>
</evidence>
<comment type="similarity">
    <text evidence="2">Belongs to the zinc-containing alcohol dehydrogenase family.</text>
</comment>
<evidence type="ECO:0000256" key="5">
    <source>
        <dbReference type="ARBA" id="ARBA00023002"/>
    </source>
</evidence>
<evidence type="ECO:0000256" key="1">
    <source>
        <dbReference type="ARBA" id="ARBA00001947"/>
    </source>
</evidence>
<dbReference type="PANTHER" id="PTHR43161">
    <property type="entry name" value="SORBITOL DEHYDROGENASE"/>
    <property type="match status" value="1"/>
</dbReference>
<dbReference type="Proteomes" id="UP000613160">
    <property type="component" value="Unassembled WGS sequence"/>
</dbReference>
<dbReference type="InterPro" id="IPR013149">
    <property type="entry name" value="ADH-like_C"/>
</dbReference>
<protein>
    <submittedName>
        <fullName evidence="7">L-idonate 5-dehydrogenase</fullName>
    </submittedName>
</protein>
<dbReference type="GO" id="GO:0046872">
    <property type="term" value="F:metal ion binding"/>
    <property type="evidence" value="ECO:0007669"/>
    <property type="project" value="UniProtKB-KW"/>
</dbReference>